<dbReference type="EMBL" id="SPNW01000024">
    <property type="protein sequence ID" value="TIA89816.1"/>
    <property type="molecule type" value="Genomic_DNA"/>
</dbReference>
<dbReference type="Gene3D" id="1.10.30.10">
    <property type="entry name" value="High mobility group box domain"/>
    <property type="match status" value="1"/>
</dbReference>
<proteinExistence type="predicted"/>
<sequence length="226" mass="25628">MSRIVNWFDVKSITTIYPKIPIASTAGLSSVKNNTQLKKSTLLVSPSSRRIRKPHSPGRAQQTSISTAPISLPVSSGREATSKLTSKHSRKTTHLDYGQLVDVCINMKQSGGCFAYYFKHQCEQWRAEHPELVIGKILRSLSENDALNLAMRIKPHDYTRISPQTMMVLAGVRWKVIPSSQKQKYDQLRHSIWMRRQSQPPFARLRELIIRSGATTFNSLVRKLGL</sequence>
<accession>A0A4T0FSD2</accession>
<dbReference type="Proteomes" id="UP000310189">
    <property type="component" value="Unassembled WGS sequence"/>
</dbReference>
<name>A0A4T0FSD2_9BASI</name>
<feature type="compositionally biased region" description="Polar residues" evidence="1">
    <location>
        <begin position="59"/>
        <end position="69"/>
    </location>
</feature>
<evidence type="ECO:0000313" key="2">
    <source>
        <dbReference type="EMBL" id="TIA89816.1"/>
    </source>
</evidence>
<gene>
    <name evidence="2" type="ORF">E3P99_01889</name>
</gene>
<feature type="region of interest" description="Disordered" evidence="1">
    <location>
        <begin position="43"/>
        <end position="87"/>
    </location>
</feature>
<comment type="caution">
    <text evidence="2">The sequence shown here is derived from an EMBL/GenBank/DDBJ whole genome shotgun (WGS) entry which is preliminary data.</text>
</comment>
<evidence type="ECO:0000313" key="3">
    <source>
        <dbReference type="Proteomes" id="UP000310189"/>
    </source>
</evidence>
<organism evidence="2 3">
    <name type="scientific">Wallemia hederae</name>
    <dbReference type="NCBI Taxonomy" id="1540922"/>
    <lineage>
        <taxon>Eukaryota</taxon>
        <taxon>Fungi</taxon>
        <taxon>Dikarya</taxon>
        <taxon>Basidiomycota</taxon>
        <taxon>Wallemiomycotina</taxon>
        <taxon>Wallemiomycetes</taxon>
        <taxon>Wallemiales</taxon>
        <taxon>Wallemiaceae</taxon>
        <taxon>Wallemia</taxon>
    </lineage>
</organism>
<evidence type="ECO:0000256" key="1">
    <source>
        <dbReference type="SAM" id="MobiDB-lite"/>
    </source>
</evidence>
<protein>
    <submittedName>
        <fullName evidence="2">Uncharacterized protein</fullName>
    </submittedName>
</protein>
<dbReference type="SUPFAM" id="SSF47095">
    <property type="entry name" value="HMG-box"/>
    <property type="match status" value="1"/>
</dbReference>
<keyword evidence="3" id="KW-1185">Reference proteome</keyword>
<dbReference type="OrthoDB" id="3361150at2759"/>
<dbReference type="AlphaFoldDB" id="A0A4T0FSD2"/>
<reference evidence="2 3" key="1">
    <citation type="submission" date="2019-03" db="EMBL/GenBank/DDBJ databases">
        <title>Sequencing 23 genomes of Wallemia ichthyophaga.</title>
        <authorList>
            <person name="Gostincar C."/>
        </authorList>
    </citation>
    <scope>NUCLEOTIDE SEQUENCE [LARGE SCALE GENOMIC DNA]</scope>
    <source>
        <strain evidence="2 3">EXF-5753</strain>
    </source>
</reference>
<dbReference type="InterPro" id="IPR036910">
    <property type="entry name" value="HMG_box_dom_sf"/>
</dbReference>